<dbReference type="InterPro" id="IPR007557">
    <property type="entry name" value="PSP1_C"/>
</dbReference>
<feature type="region of interest" description="Disordered" evidence="1">
    <location>
        <begin position="951"/>
        <end position="973"/>
    </location>
</feature>
<feature type="region of interest" description="Disordered" evidence="1">
    <location>
        <begin position="1"/>
        <end position="306"/>
    </location>
</feature>
<feature type="compositionally biased region" description="Low complexity" evidence="1">
    <location>
        <begin position="175"/>
        <end position="195"/>
    </location>
</feature>
<feature type="compositionally biased region" description="Basic and acidic residues" evidence="1">
    <location>
        <begin position="294"/>
        <end position="306"/>
    </location>
</feature>
<feature type="compositionally biased region" description="Low complexity" evidence="1">
    <location>
        <begin position="28"/>
        <end position="61"/>
    </location>
</feature>
<dbReference type="InterPro" id="IPR047767">
    <property type="entry name" value="PSP1-like"/>
</dbReference>
<dbReference type="EMBL" id="LN483157">
    <property type="protein sequence ID" value="CED84026.1"/>
    <property type="molecule type" value="Genomic_DNA"/>
</dbReference>
<feature type="compositionally biased region" description="Low complexity" evidence="1">
    <location>
        <begin position="772"/>
        <end position="819"/>
    </location>
</feature>
<dbReference type="GO" id="GO:0005737">
    <property type="term" value="C:cytoplasm"/>
    <property type="evidence" value="ECO:0007669"/>
    <property type="project" value="TreeGrafter"/>
</dbReference>
<feature type="compositionally biased region" description="Low complexity" evidence="1">
    <location>
        <begin position="119"/>
        <end position="136"/>
    </location>
</feature>
<dbReference type="PROSITE" id="PS51411">
    <property type="entry name" value="PSP1_C"/>
    <property type="match status" value="1"/>
</dbReference>
<feature type="compositionally biased region" description="Low complexity" evidence="1">
    <location>
        <begin position="837"/>
        <end position="846"/>
    </location>
</feature>
<feature type="region of interest" description="Disordered" evidence="1">
    <location>
        <begin position="563"/>
        <end position="686"/>
    </location>
</feature>
<feature type="compositionally biased region" description="Acidic residues" evidence="1">
    <location>
        <begin position="284"/>
        <end position="293"/>
    </location>
</feature>
<evidence type="ECO:0000313" key="3">
    <source>
        <dbReference type="EMBL" id="CED84026.1"/>
    </source>
</evidence>
<feature type="region of interest" description="Disordered" evidence="1">
    <location>
        <begin position="702"/>
        <end position="850"/>
    </location>
</feature>
<feature type="compositionally biased region" description="Polar residues" evidence="1">
    <location>
        <begin position="161"/>
        <end position="174"/>
    </location>
</feature>
<feature type="domain" description="PSP1 C-terminal" evidence="2">
    <location>
        <begin position="987"/>
        <end position="1072"/>
    </location>
</feature>
<organism evidence="3">
    <name type="scientific">Phaffia rhodozyma</name>
    <name type="common">Yeast</name>
    <name type="synonym">Xanthophyllomyces dendrorhous</name>
    <dbReference type="NCBI Taxonomy" id="264483"/>
    <lineage>
        <taxon>Eukaryota</taxon>
        <taxon>Fungi</taxon>
        <taxon>Dikarya</taxon>
        <taxon>Basidiomycota</taxon>
        <taxon>Agaricomycotina</taxon>
        <taxon>Tremellomycetes</taxon>
        <taxon>Cystofilobasidiales</taxon>
        <taxon>Mrakiaceae</taxon>
        <taxon>Phaffia</taxon>
    </lineage>
</organism>
<dbReference type="AlphaFoldDB" id="A0A0F7SRH4"/>
<reference evidence="3" key="1">
    <citation type="submission" date="2014-08" db="EMBL/GenBank/DDBJ databases">
        <authorList>
            <person name="Sharma Rahul"/>
            <person name="Thines Marco"/>
        </authorList>
    </citation>
    <scope>NUCLEOTIDE SEQUENCE</scope>
</reference>
<dbReference type="NCBIfam" id="NF041131">
    <property type="entry name" value="RicT_YaaT_fam"/>
    <property type="match status" value="1"/>
</dbReference>
<sequence>MINSFDLLPSDLWESRPSSPHPPPSLSPPSSSSSSIPSSSHPVSIPSSYAPSNASFPAASSQRVQPSLPKPTLLSNYPAWMAPSGSPASSYERRLSRSPSAGGRVTEGGPWGQSPSYQPSSLNPVSLSTTTSSSSSAHNRDRSGSRPRNSTSPSPGFPQRASFQPENPVSTLEASSTSFFNNSNNNSSDDNNNNNGEPFSTRDEDYDSTPSPRLQINHFPPSRTHSPPHAPPGTSRSRSQSFAPGYGTHRQTDRPAMTGMTHFSVGPLTLGNNWVSSNQPDSTDVFEDDEEDERFPGGRRFDQPIDKTKSSAIGFDRRDMPSSGLGDASNMSPFSRDFQDIMRSNNGSLFEPLKSPNQLTDEFGFGRGALAGYGLDEHGGGVLGLEGTSPPLGGGAGGSGATSRRHSVSVVNRRGFDRGSSGLLEMSLIESTGFANQAGNQILQGGFRSDIQSSRAPTSYPSFIYPGANNSSRNGGGGFTDDEFISSLKKLDVNEDDDLLALASGQHSTNKHYHVPSSTNTFQHPASLPILAPSSPSSFGGSVYQNSLSAASFLRPLPAEGRQLERPGTKSRSASFNGNGSGGGTSTWGGLSAMLNRDEQPDEEISYPRGRGGFSLAPGEGARERDHSMPSSIGLSTGRRLDSPSFRGSPTSPIGYGRSSSTHAVQLPPPLSPSQGGQSGFSPAVGRQSTYLPVQSSVGGFQPFGSSQSQPQGLSARTDFGQTTSSFAPSASLGRMYPPSNAPGGLQPTAYQTPFGGPQRGFVPSIQRSPFQQQPQLSQPQQLSSQSLQQQSHQQPPQQQLQQQQQQQQQQLQLQQGSQHSVPSALYPQGPHHYRQSSSSSSPPSSTTIPAAAVSNSSALLDLGKGLPLHAVPTATKLYIVEFKAGRTDLFYAIDPTQPLAKGDLVIVEADRGKDLGKIINDSISLEEVKQFQEHQAELAFLAQQAGLGNQGGGSGSGGGGGGGGGPSASGQGGVTVRGLAKEIMPKRIYSKAQPLDAQLLATKMQDEAKALWLCQQKVKQKKLPMEVVDAEYQWDRRKLTFYFVAERRIDFRELVREMFRTFKTRIWMACLGGLNGLPQDGPA</sequence>
<dbReference type="PANTHER" id="PTHR43830">
    <property type="entry name" value="PROTEIN PSP1"/>
    <property type="match status" value="1"/>
</dbReference>
<feature type="compositionally biased region" description="Low complexity" evidence="1">
    <location>
        <begin position="702"/>
        <end position="713"/>
    </location>
</feature>
<feature type="compositionally biased region" description="Polar residues" evidence="1">
    <location>
        <begin position="270"/>
        <end position="282"/>
    </location>
</feature>
<dbReference type="Pfam" id="PF04468">
    <property type="entry name" value="PSP1"/>
    <property type="match status" value="1"/>
</dbReference>
<feature type="compositionally biased region" description="Polar residues" evidence="1">
    <location>
        <begin position="646"/>
        <end position="664"/>
    </location>
</feature>
<feature type="compositionally biased region" description="Polar residues" evidence="1">
    <location>
        <begin position="720"/>
        <end position="729"/>
    </location>
</feature>
<dbReference type="PANTHER" id="PTHR43830:SF3">
    <property type="entry name" value="PROTEIN PSP1"/>
    <property type="match status" value="1"/>
</dbReference>
<accession>A0A0F7SRH4</accession>
<evidence type="ECO:0000259" key="2">
    <source>
        <dbReference type="PROSITE" id="PS51411"/>
    </source>
</evidence>
<name>A0A0F7SRH4_PHARH</name>
<evidence type="ECO:0000256" key="1">
    <source>
        <dbReference type="SAM" id="MobiDB-lite"/>
    </source>
</evidence>
<protein>
    <submittedName>
        <fullName evidence="3">Uncharacterized protein PSP1 (Suppressor of DNA polymerase alpha mutations in yeast)</fullName>
    </submittedName>
</protein>
<proteinExistence type="predicted"/>